<organism evidence="2 3">
    <name type="scientific">Melipona bicolor</name>
    <dbReference type="NCBI Taxonomy" id="60889"/>
    <lineage>
        <taxon>Eukaryota</taxon>
        <taxon>Metazoa</taxon>
        <taxon>Ecdysozoa</taxon>
        <taxon>Arthropoda</taxon>
        <taxon>Hexapoda</taxon>
        <taxon>Insecta</taxon>
        <taxon>Pterygota</taxon>
        <taxon>Neoptera</taxon>
        <taxon>Endopterygota</taxon>
        <taxon>Hymenoptera</taxon>
        <taxon>Apocrita</taxon>
        <taxon>Aculeata</taxon>
        <taxon>Apoidea</taxon>
        <taxon>Anthophila</taxon>
        <taxon>Apidae</taxon>
        <taxon>Melipona</taxon>
    </lineage>
</organism>
<reference evidence="2" key="1">
    <citation type="submission" date="2021-10" db="EMBL/GenBank/DDBJ databases">
        <title>Melipona bicolor Genome sequencing and assembly.</title>
        <authorList>
            <person name="Araujo N.S."/>
            <person name="Arias M.C."/>
        </authorList>
    </citation>
    <scope>NUCLEOTIDE SEQUENCE</scope>
    <source>
        <strain evidence="2">USP_2M_L1-L4_2017</strain>
        <tissue evidence="2">Whole body</tissue>
    </source>
</reference>
<feature type="region of interest" description="Disordered" evidence="1">
    <location>
        <begin position="122"/>
        <end position="162"/>
    </location>
</feature>
<evidence type="ECO:0000313" key="2">
    <source>
        <dbReference type="EMBL" id="KAK1122256.1"/>
    </source>
</evidence>
<evidence type="ECO:0000256" key="1">
    <source>
        <dbReference type="SAM" id="MobiDB-lite"/>
    </source>
</evidence>
<feature type="compositionally biased region" description="Acidic residues" evidence="1">
    <location>
        <begin position="149"/>
        <end position="160"/>
    </location>
</feature>
<protein>
    <submittedName>
        <fullName evidence="2">Uncharacterized protein</fullName>
    </submittedName>
</protein>
<keyword evidence="3" id="KW-1185">Reference proteome</keyword>
<evidence type="ECO:0000313" key="3">
    <source>
        <dbReference type="Proteomes" id="UP001177670"/>
    </source>
</evidence>
<accession>A0AA40KJB7</accession>
<comment type="caution">
    <text evidence="2">The sequence shown here is derived from an EMBL/GenBank/DDBJ whole genome shotgun (WGS) entry which is preliminary data.</text>
</comment>
<gene>
    <name evidence="2" type="ORF">K0M31_009479</name>
</gene>
<dbReference type="Proteomes" id="UP001177670">
    <property type="component" value="Unassembled WGS sequence"/>
</dbReference>
<dbReference type="EMBL" id="JAHYIQ010000023">
    <property type="protein sequence ID" value="KAK1122256.1"/>
    <property type="molecule type" value="Genomic_DNA"/>
</dbReference>
<sequence>MSACSVYSFGNGSYASIEGGFVLPGNRGDFSQKDIVNGSRRSYGRMMVYGWYRYETAEVPGCSRWNNAETEAVLPYLGALKNGSSKVVVPLLRAAAICFWSLCLTKDSVKIQRPLLTDSRVKTDRSPTVCPTDDRSEKASSLSARRSDDDNDDDNDDDDDRTSIQEVFRKF</sequence>
<proteinExistence type="predicted"/>
<dbReference type="AlphaFoldDB" id="A0AA40KJB7"/>
<name>A0AA40KJB7_9HYME</name>